<dbReference type="EMBL" id="AMCI01006530">
    <property type="protein sequence ID" value="EJW94172.1"/>
    <property type="molecule type" value="Genomic_DNA"/>
</dbReference>
<dbReference type="GO" id="GO:0006313">
    <property type="term" value="P:DNA transposition"/>
    <property type="evidence" value="ECO:0007669"/>
    <property type="project" value="InterPro"/>
</dbReference>
<dbReference type="Pfam" id="PF00665">
    <property type="entry name" value="rve"/>
    <property type="match status" value="1"/>
</dbReference>
<dbReference type="GO" id="GO:0005829">
    <property type="term" value="C:cytosol"/>
    <property type="evidence" value="ECO:0007669"/>
    <property type="project" value="TreeGrafter"/>
</dbReference>
<feature type="non-terminal residue" evidence="5">
    <location>
        <position position="1"/>
    </location>
</feature>
<dbReference type="InterPro" id="IPR001584">
    <property type="entry name" value="Integrase_cat-core"/>
</dbReference>
<proteinExistence type="inferred from homology"/>
<dbReference type="GO" id="GO:0003677">
    <property type="term" value="F:DNA binding"/>
    <property type="evidence" value="ECO:0007669"/>
    <property type="project" value="InterPro"/>
</dbReference>
<feature type="region of interest" description="Disordered" evidence="3">
    <location>
        <begin position="1"/>
        <end position="22"/>
    </location>
</feature>
<evidence type="ECO:0000313" key="5">
    <source>
        <dbReference type="EMBL" id="EJW94172.1"/>
    </source>
</evidence>
<evidence type="ECO:0000256" key="2">
    <source>
        <dbReference type="ARBA" id="ARBA00006363"/>
    </source>
</evidence>
<dbReference type="GO" id="GO:0015074">
    <property type="term" value="P:DNA integration"/>
    <property type="evidence" value="ECO:0007669"/>
    <property type="project" value="InterPro"/>
</dbReference>
<dbReference type="InterPro" id="IPR053392">
    <property type="entry name" value="Transposase_IS30-like"/>
</dbReference>
<dbReference type="SUPFAM" id="SSF53098">
    <property type="entry name" value="Ribonuclease H-like"/>
    <property type="match status" value="1"/>
</dbReference>
<protein>
    <submittedName>
        <fullName evidence="5">Transposase, IS30 family</fullName>
    </submittedName>
</protein>
<dbReference type="PROSITE" id="PS50994">
    <property type="entry name" value="INTEGRASE"/>
    <property type="match status" value="1"/>
</dbReference>
<dbReference type="PANTHER" id="PTHR10948:SF23">
    <property type="entry name" value="TRANSPOSASE INSI FOR INSERTION SEQUENCE ELEMENT IS30A-RELATED"/>
    <property type="match status" value="1"/>
</dbReference>
<evidence type="ECO:0000256" key="3">
    <source>
        <dbReference type="SAM" id="MobiDB-lite"/>
    </source>
</evidence>
<evidence type="ECO:0000256" key="1">
    <source>
        <dbReference type="ARBA" id="ARBA00002190"/>
    </source>
</evidence>
<dbReference type="InterPro" id="IPR051917">
    <property type="entry name" value="Transposase-Integrase"/>
</dbReference>
<evidence type="ECO:0000259" key="4">
    <source>
        <dbReference type="PROSITE" id="PS50994"/>
    </source>
</evidence>
<dbReference type="PROSITE" id="PS01043">
    <property type="entry name" value="TRANSPOSASE_IS30"/>
    <property type="match status" value="1"/>
</dbReference>
<dbReference type="PANTHER" id="PTHR10948">
    <property type="entry name" value="TRANSPOSASE"/>
    <property type="match status" value="1"/>
</dbReference>
<organism evidence="5">
    <name type="scientific">gut metagenome</name>
    <dbReference type="NCBI Taxonomy" id="749906"/>
    <lineage>
        <taxon>unclassified sequences</taxon>
        <taxon>metagenomes</taxon>
        <taxon>organismal metagenomes</taxon>
    </lineage>
</organism>
<dbReference type="Gene3D" id="3.30.420.10">
    <property type="entry name" value="Ribonuclease H-like superfamily/Ribonuclease H"/>
    <property type="match status" value="1"/>
</dbReference>
<dbReference type="InterPro" id="IPR036397">
    <property type="entry name" value="RNaseH_sf"/>
</dbReference>
<dbReference type="GO" id="GO:0004803">
    <property type="term" value="F:transposase activity"/>
    <property type="evidence" value="ECO:0007669"/>
    <property type="project" value="InterPro"/>
</dbReference>
<accession>J9FX63</accession>
<dbReference type="AlphaFoldDB" id="J9FX63"/>
<comment type="function">
    <text evidence="1">Required for the transposition of the insertion element.</text>
</comment>
<feature type="domain" description="Integrase catalytic" evidence="4">
    <location>
        <begin position="17"/>
        <end position="179"/>
    </location>
</feature>
<comment type="caution">
    <text evidence="5">The sequence shown here is derived from an EMBL/GenBank/DDBJ whole genome shotgun (WGS) entry which is preliminary data.</text>
</comment>
<dbReference type="InterPro" id="IPR012337">
    <property type="entry name" value="RNaseH-like_sf"/>
</dbReference>
<comment type="similarity">
    <text evidence="2">Belongs to the transposase IS30 family.</text>
</comment>
<gene>
    <name evidence="5" type="ORF">EVA_17721</name>
</gene>
<dbReference type="InterPro" id="IPR001598">
    <property type="entry name" value="Transposase_IS30_CS"/>
</dbReference>
<reference evidence="5" key="1">
    <citation type="journal article" date="2012" name="PLoS ONE">
        <title>Gene sets for utilization of primary and secondary nutrition supplies in the distal gut of endangered iberian lynx.</title>
        <authorList>
            <person name="Alcaide M."/>
            <person name="Messina E."/>
            <person name="Richter M."/>
            <person name="Bargiela R."/>
            <person name="Peplies J."/>
            <person name="Huws S.A."/>
            <person name="Newbold C.J."/>
            <person name="Golyshin P.N."/>
            <person name="Simon M.A."/>
            <person name="Lopez G."/>
            <person name="Yakimov M.M."/>
            <person name="Ferrer M."/>
        </authorList>
    </citation>
    <scope>NUCLEOTIDE SEQUENCE</scope>
</reference>
<dbReference type="NCBIfam" id="NF033563">
    <property type="entry name" value="transpos_IS30"/>
    <property type="match status" value="1"/>
</dbReference>
<sequence length="194" mass="22202">RLGNTNARGQIKNRRSIETRPASIETRAHTGHWEGDTVVGRQKKGKVLVTLVERRSRFLVAKLASEKSAKEVTASIIEGLKDSASMVKTVTFDNGKEFSNHKEIAETLDCDVYFARPYHSWERGTNENTNGLLRQYFPKGMSLDDVTDESLQMIVNRINKRPRRVLGYSTPEEIFVRAKNYQERKSRLHNLNPV</sequence>
<name>J9FX63_9ZZZZ</name>